<gene>
    <name evidence="2" type="ORF">QW060_12190</name>
</gene>
<evidence type="ECO:0000313" key="3">
    <source>
        <dbReference type="Proteomes" id="UP001242368"/>
    </source>
</evidence>
<keyword evidence="1" id="KW-0472">Membrane</keyword>
<reference evidence="3" key="1">
    <citation type="journal article" date="2019" name="Int. J. Syst. Evol. Microbiol.">
        <title>The Global Catalogue of Microorganisms (GCM) 10K type strain sequencing project: providing services to taxonomists for standard genome sequencing and annotation.</title>
        <authorList>
            <consortium name="The Broad Institute Genomics Platform"/>
            <consortium name="The Broad Institute Genome Sequencing Center for Infectious Disease"/>
            <person name="Wu L."/>
            <person name="Ma J."/>
        </authorList>
    </citation>
    <scope>NUCLEOTIDE SEQUENCE [LARGE SCALE GENOMIC DNA]</scope>
    <source>
        <strain evidence="3">CECT 7184</strain>
    </source>
</reference>
<dbReference type="Pfam" id="PF05751">
    <property type="entry name" value="FixH"/>
    <property type="match status" value="1"/>
</dbReference>
<keyword evidence="1" id="KW-0812">Transmembrane</keyword>
<protein>
    <submittedName>
        <fullName evidence="2">FixH family protein</fullName>
    </submittedName>
</protein>
<dbReference type="Proteomes" id="UP001242368">
    <property type="component" value="Unassembled WGS sequence"/>
</dbReference>
<accession>A0ABT8CTN9</accession>
<dbReference type="RefSeq" id="WP_290363818.1">
    <property type="nucleotide sequence ID" value="NZ_JAUFQU010000001.1"/>
</dbReference>
<keyword evidence="3" id="KW-1185">Reference proteome</keyword>
<evidence type="ECO:0000313" key="2">
    <source>
        <dbReference type="EMBL" id="MDN3707867.1"/>
    </source>
</evidence>
<evidence type="ECO:0000256" key="1">
    <source>
        <dbReference type="SAM" id="Phobius"/>
    </source>
</evidence>
<sequence>MKFNWGTAIVICFILFMGFILQYVFKVQFNSRYDNELVTEDYYQQEIEVDGEFERETNGNILGSTFVISSNEEGIIVSFPQDFDYHKIKGNISLYRPSNQKLDQTLPLKLSSTHLLIPKNQLEDGRWDITIDWEYEGKGYLKKQSVNLM</sequence>
<proteinExistence type="predicted"/>
<keyword evidence="1" id="KW-1133">Transmembrane helix</keyword>
<organism evidence="2 3">
    <name type="scientific">Paenimyroides ceti</name>
    <dbReference type="NCBI Taxonomy" id="395087"/>
    <lineage>
        <taxon>Bacteria</taxon>
        <taxon>Pseudomonadati</taxon>
        <taxon>Bacteroidota</taxon>
        <taxon>Flavobacteriia</taxon>
        <taxon>Flavobacteriales</taxon>
        <taxon>Flavobacteriaceae</taxon>
        <taxon>Paenimyroides</taxon>
    </lineage>
</organism>
<dbReference type="InterPro" id="IPR008620">
    <property type="entry name" value="FixH"/>
</dbReference>
<feature type="transmembrane region" description="Helical" evidence="1">
    <location>
        <begin position="6"/>
        <end position="25"/>
    </location>
</feature>
<name>A0ABT8CTN9_9FLAO</name>
<dbReference type="EMBL" id="JAUFQU010000001">
    <property type="protein sequence ID" value="MDN3707867.1"/>
    <property type="molecule type" value="Genomic_DNA"/>
</dbReference>
<comment type="caution">
    <text evidence="2">The sequence shown here is derived from an EMBL/GenBank/DDBJ whole genome shotgun (WGS) entry which is preliminary data.</text>
</comment>